<reference evidence="1" key="1">
    <citation type="submission" date="2023-04" db="EMBL/GenBank/DDBJ databases">
        <authorList>
            <person name="Vijverberg K."/>
            <person name="Xiong W."/>
            <person name="Schranz E."/>
        </authorList>
    </citation>
    <scope>NUCLEOTIDE SEQUENCE</scope>
</reference>
<dbReference type="Proteomes" id="UP001177003">
    <property type="component" value="Chromosome 0"/>
</dbReference>
<proteinExistence type="predicted"/>
<protein>
    <submittedName>
        <fullName evidence="1">Uncharacterized protein</fullName>
    </submittedName>
</protein>
<name>A0AA35VD43_LACSI</name>
<dbReference type="EMBL" id="OX465086">
    <property type="protein sequence ID" value="CAI9263875.1"/>
    <property type="molecule type" value="Genomic_DNA"/>
</dbReference>
<dbReference type="AlphaFoldDB" id="A0AA35VD43"/>
<accession>A0AA35VD43</accession>
<organism evidence="1 2">
    <name type="scientific">Lactuca saligna</name>
    <name type="common">Willowleaf lettuce</name>
    <dbReference type="NCBI Taxonomy" id="75948"/>
    <lineage>
        <taxon>Eukaryota</taxon>
        <taxon>Viridiplantae</taxon>
        <taxon>Streptophyta</taxon>
        <taxon>Embryophyta</taxon>
        <taxon>Tracheophyta</taxon>
        <taxon>Spermatophyta</taxon>
        <taxon>Magnoliopsida</taxon>
        <taxon>eudicotyledons</taxon>
        <taxon>Gunneridae</taxon>
        <taxon>Pentapetalae</taxon>
        <taxon>asterids</taxon>
        <taxon>campanulids</taxon>
        <taxon>Asterales</taxon>
        <taxon>Asteraceae</taxon>
        <taxon>Cichorioideae</taxon>
        <taxon>Cichorieae</taxon>
        <taxon>Lactucinae</taxon>
        <taxon>Lactuca</taxon>
    </lineage>
</organism>
<evidence type="ECO:0000313" key="2">
    <source>
        <dbReference type="Proteomes" id="UP001177003"/>
    </source>
</evidence>
<keyword evidence="2" id="KW-1185">Reference proteome</keyword>
<gene>
    <name evidence="1" type="ORF">LSALG_LOCUS4550</name>
</gene>
<sequence length="164" mass="18728">MLMSMKQFKILNKKLNSIVESQADMGGGSSLSSFEIDGLMKASEEQMLSKMSGMIRDTESIILKKVDQNDQNTELRFWEVISMLKDLKDSVLKPATSSIITPEFLSQKFLQFKDILHKQLAPLSTISNLLPIGAPPVRTRVQGERRKLEKLFTQRLEVMLHMER</sequence>
<evidence type="ECO:0000313" key="1">
    <source>
        <dbReference type="EMBL" id="CAI9263875.1"/>
    </source>
</evidence>